<dbReference type="EC" id="2.6.1.62" evidence="9"/>
<dbReference type="InterPro" id="IPR005814">
    <property type="entry name" value="Aminotrans_3"/>
</dbReference>
<dbReference type="Gene3D" id="3.90.1150.10">
    <property type="entry name" value="Aspartate Aminotransferase, domain 1"/>
    <property type="match status" value="1"/>
</dbReference>
<dbReference type="PANTHER" id="PTHR42684:SF17">
    <property type="entry name" value="ADENOSYLMETHIONINE-8-AMINO-7-OXONONANOATE AMINOTRANSFERASE"/>
    <property type="match status" value="1"/>
</dbReference>
<dbReference type="InterPro" id="IPR015422">
    <property type="entry name" value="PyrdxlP-dep_Trfase_small"/>
</dbReference>
<keyword evidence="7 9" id="KW-0663">Pyridoxal phosphate</keyword>
<feature type="binding site" evidence="9">
    <location>
        <position position="54"/>
    </location>
    <ligand>
        <name>substrate</name>
    </ligand>
</feature>
<feature type="site" description="Participates in the substrate recognition with KAPA and in a stacking interaction with the adenine ring of SAM" evidence="9">
    <location>
        <position position="19"/>
    </location>
</feature>
<dbReference type="AlphaFoldDB" id="A0A062VH51"/>
<evidence type="ECO:0000256" key="4">
    <source>
        <dbReference type="ARBA" id="ARBA00022679"/>
    </source>
</evidence>
<evidence type="ECO:0000256" key="8">
    <source>
        <dbReference type="ARBA" id="ARBA00048449"/>
    </source>
</evidence>
<dbReference type="GO" id="GO:0004015">
    <property type="term" value="F:adenosylmethionine-8-amino-7-oxononanoate transaminase activity"/>
    <property type="evidence" value="ECO:0007669"/>
    <property type="project" value="UniProtKB-UniRule"/>
</dbReference>
<feature type="modified residue" description="N6-(pyridoxal phosphate)lysine" evidence="9">
    <location>
        <position position="269"/>
    </location>
</feature>
<dbReference type="Pfam" id="PF00202">
    <property type="entry name" value="Aminotran_3"/>
    <property type="match status" value="1"/>
</dbReference>
<comment type="caution">
    <text evidence="10">The sequence shown here is derived from an EMBL/GenBank/DDBJ whole genome shotgun (WGS) entry which is preliminary data.</text>
</comment>
<evidence type="ECO:0000313" key="10">
    <source>
        <dbReference type="EMBL" id="KCZ98832.1"/>
    </source>
</evidence>
<feature type="binding site" evidence="9">
    <location>
        <position position="240"/>
    </location>
    <ligand>
        <name>pyridoxal 5'-phosphate</name>
        <dbReference type="ChEBI" id="CHEBI:597326"/>
    </ligand>
</feature>
<comment type="cofactor">
    <cofactor evidence="1 9">
        <name>pyridoxal 5'-phosphate</name>
        <dbReference type="ChEBI" id="CHEBI:597326"/>
    </cofactor>
</comment>
<dbReference type="SUPFAM" id="SSF53383">
    <property type="entry name" value="PLP-dependent transferases"/>
    <property type="match status" value="1"/>
</dbReference>
<evidence type="ECO:0000256" key="3">
    <source>
        <dbReference type="ARBA" id="ARBA00022576"/>
    </source>
</evidence>
<comment type="similarity">
    <text evidence="9">Belongs to the class-III pyridoxal-phosphate-dependent aminotransferase family. BioA subfamily.</text>
</comment>
<evidence type="ECO:0000256" key="6">
    <source>
        <dbReference type="ARBA" id="ARBA00022756"/>
    </source>
</evidence>
<feature type="binding site" evidence="9">
    <location>
        <position position="147"/>
    </location>
    <ligand>
        <name>substrate</name>
    </ligand>
</feature>
<evidence type="ECO:0000256" key="7">
    <source>
        <dbReference type="ARBA" id="ARBA00022898"/>
    </source>
</evidence>
<feature type="binding site" evidence="9">
    <location>
        <position position="387"/>
    </location>
    <ligand>
        <name>substrate</name>
    </ligand>
</feature>
<keyword evidence="11" id="KW-1185">Reference proteome</keyword>
<dbReference type="PATRIC" id="fig|1280954.3.peg.1628"/>
<dbReference type="InterPro" id="IPR049704">
    <property type="entry name" value="Aminotrans_3_PPA_site"/>
</dbReference>
<reference evidence="10 11" key="1">
    <citation type="journal article" date="2014" name="Antonie Van Leeuwenhoek">
        <title>Hyphomonas beringensis sp. nov. and Hyphomonas chukchiensis sp. nov., isolated from surface seawater of the Bering Sea and Chukchi Sea.</title>
        <authorList>
            <person name="Li C."/>
            <person name="Lai Q."/>
            <person name="Li G."/>
            <person name="Dong C."/>
            <person name="Wang J."/>
            <person name="Liao Y."/>
            <person name="Shao Z."/>
        </authorList>
    </citation>
    <scope>NUCLEOTIDE SEQUENCE [LARGE SCALE GENOMIC DNA]</scope>
    <source>
        <strain evidence="10 11">PS728</strain>
    </source>
</reference>
<sequence>MADPKDWFTEGLEHIWLPYAQMRTLPAPVAISRTEGARLYLADGRELVDGVGSWWTSVHGYNRAELLNAARAQMEKMPHIMLGGLAHEPAYRLASRLAALTPGELSRVFFTESGSVAVEVAMKIAIQYFRNTAGASRTKFVSFLGGYHGDTLATMSVCDPDEGMHHMFRGALQEQYVVALPETRDQIRALETLLATDKKIAAILIEPLIQGAGGMRMHSPQVLKTLRRLCDQAGVLLIFDEIFTGFGRTGEMFAANRAGVTPDIMCLGKAITGGITPLAATIASSKVYSAFHTDNPDHALMHGPTYTGHALACAVANAGLDLFADGSLIKRVKKLEASLTNLLAPARDLDSVADVRILGAVAAVEMAEPFPLEAARKWFIDQGTFIRPLGRTVYLSPAYAIGEDDLSRLTGAILKFAKTGISDIG</sequence>
<feature type="binding site" evidence="9">
    <location>
        <position position="269"/>
    </location>
    <ligand>
        <name>substrate</name>
    </ligand>
</feature>
<evidence type="ECO:0000256" key="5">
    <source>
        <dbReference type="ARBA" id="ARBA00022691"/>
    </source>
</evidence>
<comment type="subunit">
    <text evidence="9">Homodimer.</text>
</comment>
<dbReference type="eggNOG" id="COG0161">
    <property type="taxonomic scope" value="Bacteria"/>
</dbReference>
<dbReference type="EMBL" id="ARYM01000008">
    <property type="protein sequence ID" value="KCZ98832.1"/>
    <property type="molecule type" value="Genomic_DNA"/>
</dbReference>
<feature type="binding site" evidence="9">
    <location>
        <begin position="114"/>
        <end position="115"/>
    </location>
    <ligand>
        <name>pyridoxal 5'-phosphate</name>
        <dbReference type="ChEBI" id="CHEBI:597326"/>
    </ligand>
</feature>
<evidence type="ECO:0000256" key="1">
    <source>
        <dbReference type="ARBA" id="ARBA00001933"/>
    </source>
</evidence>
<dbReference type="Proteomes" id="UP000027100">
    <property type="component" value="Unassembled WGS sequence"/>
</dbReference>
<evidence type="ECO:0000313" key="11">
    <source>
        <dbReference type="Proteomes" id="UP000027100"/>
    </source>
</evidence>
<evidence type="ECO:0000256" key="9">
    <source>
        <dbReference type="HAMAP-Rule" id="MF_00834"/>
    </source>
</evidence>
<keyword evidence="5 9" id="KW-0949">S-adenosyl-L-methionine</keyword>
<dbReference type="GO" id="GO:0030170">
    <property type="term" value="F:pyridoxal phosphate binding"/>
    <property type="evidence" value="ECO:0007669"/>
    <property type="project" value="UniProtKB-UniRule"/>
</dbReference>
<dbReference type="OrthoDB" id="9801834at2"/>
<feature type="binding site" evidence="9">
    <location>
        <position position="303"/>
    </location>
    <ligand>
        <name>substrate</name>
    </ligand>
</feature>
<keyword evidence="3 9" id="KW-0032">Aminotransferase</keyword>
<keyword evidence="4 9" id="KW-0808">Transferase</keyword>
<dbReference type="InterPro" id="IPR015421">
    <property type="entry name" value="PyrdxlP-dep_Trfase_major"/>
</dbReference>
<dbReference type="RefSeq" id="WP_035596817.1">
    <property type="nucleotide sequence ID" value="NZ_ARYM01000008.1"/>
</dbReference>
<gene>
    <name evidence="9" type="primary">bioA</name>
    <name evidence="10" type="ORF">HPO_08029</name>
</gene>
<dbReference type="PROSITE" id="PS00600">
    <property type="entry name" value="AA_TRANSFER_CLASS_3"/>
    <property type="match status" value="1"/>
</dbReference>
<protein>
    <recommendedName>
        <fullName evidence="9">Adenosylmethionine-8-amino-7-oxononanoate aminotransferase</fullName>
        <ecNumber evidence="9">2.6.1.62</ecNumber>
    </recommendedName>
    <alternativeName>
        <fullName evidence="9">7,8-diamino-pelargonic acid aminotransferase</fullName>
        <shortName evidence="9">DAPA AT</shortName>
        <shortName evidence="9">DAPA aminotransferase</shortName>
    </alternativeName>
    <alternativeName>
        <fullName evidence="9">7,8-diaminononanoate synthase</fullName>
        <shortName evidence="9">DANS</shortName>
    </alternativeName>
    <alternativeName>
        <fullName evidence="9">Diaminopelargonic acid synthase</fullName>
    </alternativeName>
</protein>
<name>A0A062VH51_9PROT</name>
<dbReference type="CDD" id="cd00610">
    <property type="entry name" value="OAT_like"/>
    <property type="match status" value="1"/>
</dbReference>
<dbReference type="GO" id="GO:0005737">
    <property type="term" value="C:cytoplasm"/>
    <property type="evidence" value="ECO:0007669"/>
    <property type="project" value="UniProtKB-SubCell"/>
</dbReference>
<organism evidence="10 11">
    <name type="scientific">Hyphomonas polymorpha PS728</name>
    <dbReference type="NCBI Taxonomy" id="1280954"/>
    <lineage>
        <taxon>Bacteria</taxon>
        <taxon>Pseudomonadati</taxon>
        <taxon>Pseudomonadota</taxon>
        <taxon>Alphaproteobacteria</taxon>
        <taxon>Hyphomonadales</taxon>
        <taxon>Hyphomonadaceae</taxon>
        <taxon>Hyphomonas</taxon>
    </lineage>
</organism>
<dbReference type="NCBIfam" id="TIGR00508">
    <property type="entry name" value="bioA"/>
    <property type="match status" value="1"/>
</dbReference>
<proteinExistence type="inferred from homology"/>
<dbReference type="InterPro" id="IPR015424">
    <property type="entry name" value="PyrdxlP-dep_Trfase"/>
</dbReference>
<dbReference type="NCBIfam" id="NF004624">
    <property type="entry name" value="PRK05964.1"/>
    <property type="match status" value="1"/>
</dbReference>
<dbReference type="PANTHER" id="PTHR42684">
    <property type="entry name" value="ADENOSYLMETHIONINE-8-AMINO-7-OXONONANOATE AMINOTRANSFERASE"/>
    <property type="match status" value="1"/>
</dbReference>
<comment type="pathway">
    <text evidence="2 9">Cofactor biosynthesis; biotin biosynthesis; 7,8-diaminononanoate from 8-amino-7-oxononanoate (SAM route): step 1/1.</text>
</comment>
<comment type="subcellular location">
    <subcellularLocation>
        <location evidence="9">Cytoplasm</location>
    </subcellularLocation>
</comment>
<dbReference type="GO" id="GO:0009102">
    <property type="term" value="P:biotin biosynthetic process"/>
    <property type="evidence" value="ECO:0007669"/>
    <property type="project" value="UniProtKB-UniRule"/>
</dbReference>
<keyword evidence="9" id="KW-0963">Cytoplasm</keyword>
<accession>A0A062VH51</accession>
<keyword evidence="6 9" id="KW-0093">Biotin biosynthesis</keyword>
<dbReference type="HAMAP" id="MF_00834">
    <property type="entry name" value="BioA"/>
    <property type="match status" value="1"/>
</dbReference>
<comment type="catalytic activity">
    <reaction evidence="8 9">
        <text>(8S)-8-amino-7-oxononanoate + S-adenosyl-L-methionine = S-adenosyl-4-methylsulfanyl-2-oxobutanoate + (7R,8S)-7,8-diammoniononanoate</text>
        <dbReference type="Rhea" id="RHEA:16861"/>
        <dbReference type="ChEBI" id="CHEBI:16490"/>
        <dbReference type="ChEBI" id="CHEBI:59789"/>
        <dbReference type="ChEBI" id="CHEBI:149468"/>
        <dbReference type="ChEBI" id="CHEBI:149469"/>
        <dbReference type="EC" id="2.6.1.62"/>
    </reaction>
</comment>
<dbReference type="UniPathway" id="UPA00078">
    <property type="reaction ID" value="UER00160"/>
</dbReference>
<dbReference type="STRING" id="1280954.HPO_08029"/>
<feature type="binding site" evidence="9">
    <location>
        <begin position="304"/>
        <end position="305"/>
    </location>
    <ligand>
        <name>pyridoxal 5'-phosphate</name>
        <dbReference type="ChEBI" id="CHEBI:597326"/>
    </ligand>
</feature>
<comment type="function">
    <text evidence="9">Catalyzes the transfer of the alpha-amino group from S-adenosyl-L-methionine (SAM) to 7-keto-8-aminopelargonic acid (KAPA) to form 7,8-diaminopelargonic acid (DAPA). It is the only aminotransferase known to utilize SAM as an amino donor.</text>
</comment>
<dbReference type="Gene3D" id="3.40.640.10">
    <property type="entry name" value="Type I PLP-dependent aspartate aminotransferase-like (Major domain)"/>
    <property type="match status" value="1"/>
</dbReference>
<dbReference type="FunFam" id="3.40.640.10:FF:000004">
    <property type="entry name" value="Acetylornithine aminotransferase"/>
    <property type="match status" value="1"/>
</dbReference>
<dbReference type="InterPro" id="IPR005815">
    <property type="entry name" value="BioA"/>
</dbReference>
<evidence type="ECO:0000256" key="2">
    <source>
        <dbReference type="ARBA" id="ARBA00005063"/>
    </source>
</evidence>